<feature type="domain" description="ZAD" evidence="2">
    <location>
        <begin position="6"/>
        <end position="80"/>
    </location>
</feature>
<dbReference type="PANTHER" id="PTHR39942">
    <property type="entry name" value="BCDNA.LD26519-RELATED"/>
    <property type="match status" value="1"/>
</dbReference>
<comment type="caution">
    <text evidence="3">The sequence shown here is derived from an EMBL/GenBank/DDBJ whole genome shotgun (WGS) entry which is preliminary data.</text>
</comment>
<keyword evidence="1" id="KW-0862">Zinc</keyword>
<dbReference type="Proteomes" id="UP000663880">
    <property type="component" value="Unassembled WGS sequence"/>
</dbReference>
<feature type="binding site" evidence="1">
    <location>
        <position position="56"/>
    </location>
    <ligand>
        <name>Zn(2+)</name>
        <dbReference type="ChEBI" id="CHEBI:29105"/>
    </ligand>
</feature>
<evidence type="ECO:0000259" key="2">
    <source>
        <dbReference type="PROSITE" id="PS51915"/>
    </source>
</evidence>
<keyword evidence="1" id="KW-0479">Metal-binding</keyword>
<dbReference type="PANTHER" id="PTHR39942:SF1">
    <property type="entry name" value="BCDNA.LD26519-RELATED"/>
    <property type="match status" value="1"/>
</dbReference>
<dbReference type="OrthoDB" id="6600346at2759"/>
<dbReference type="Pfam" id="PF07776">
    <property type="entry name" value="zf-AD"/>
    <property type="match status" value="1"/>
</dbReference>
<organism evidence="3 4">
    <name type="scientific">Pieris macdunnoughi</name>
    <dbReference type="NCBI Taxonomy" id="345717"/>
    <lineage>
        <taxon>Eukaryota</taxon>
        <taxon>Metazoa</taxon>
        <taxon>Ecdysozoa</taxon>
        <taxon>Arthropoda</taxon>
        <taxon>Hexapoda</taxon>
        <taxon>Insecta</taxon>
        <taxon>Pterygota</taxon>
        <taxon>Neoptera</taxon>
        <taxon>Endopterygota</taxon>
        <taxon>Lepidoptera</taxon>
        <taxon>Glossata</taxon>
        <taxon>Ditrysia</taxon>
        <taxon>Papilionoidea</taxon>
        <taxon>Pieridae</taxon>
        <taxon>Pierinae</taxon>
        <taxon>Pieris</taxon>
    </lineage>
</organism>
<evidence type="ECO:0000313" key="4">
    <source>
        <dbReference type="Proteomes" id="UP000663880"/>
    </source>
</evidence>
<dbReference type="InterPro" id="IPR012934">
    <property type="entry name" value="Znf_AD"/>
</dbReference>
<proteinExistence type="predicted"/>
<evidence type="ECO:0000256" key="1">
    <source>
        <dbReference type="PROSITE-ProRule" id="PRU01263"/>
    </source>
</evidence>
<dbReference type="GO" id="GO:0005634">
    <property type="term" value="C:nucleus"/>
    <property type="evidence" value="ECO:0007669"/>
    <property type="project" value="InterPro"/>
</dbReference>
<dbReference type="AlphaFoldDB" id="A0A821SLK9"/>
<name>A0A821SLK9_9NEOP</name>
<keyword evidence="1" id="KW-0863">Zinc-finger</keyword>
<sequence>MAISSQSCRICLSVSEFNVSLFGTYCTNTNMIDKILVCLKIVIEKTDRQNTICYKCAENIERFYDFITTVKKSQYIFDKQEHFSRRPTSINTHITSYIREEVVDADCTFSCMELRRNNENKESKQSSPFFSYFAPPPPFQRAYDNSRPCSQNIQIDDCLKRKPEKPKQLSGDIFESQPDFEELDRSQWKLSRDQSLMKKIREKCFGRSDY</sequence>
<protein>
    <recommendedName>
        <fullName evidence="2">ZAD domain-containing protein</fullName>
    </recommendedName>
</protein>
<gene>
    <name evidence="3" type="ORF">PMACD_LOCUS7693</name>
</gene>
<feature type="binding site" evidence="1">
    <location>
        <position position="11"/>
    </location>
    <ligand>
        <name>Zn(2+)</name>
        <dbReference type="ChEBI" id="CHEBI:29105"/>
    </ligand>
</feature>
<keyword evidence="4" id="KW-1185">Reference proteome</keyword>
<dbReference type="PROSITE" id="PS51915">
    <property type="entry name" value="ZAD"/>
    <property type="match status" value="1"/>
</dbReference>
<feature type="binding site" evidence="1">
    <location>
        <position position="53"/>
    </location>
    <ligand>
        <name>Zn(2+)</name>
        <dbReference type="ChEBI" id="CHEBI:29105"/>
    </ligand>
</feature>
<dbReference type="Gene3D" id="3.40.1800.20">
    <property type="match status" value="1"/>
</dbReference>
<dbReference type="SMART" id="SM00868">
    <property type="entry name" value="zf-AD"/>
    <property type="match status" value="1"/>
</dbReference>
<feature type="binding site" evidence="1">
    <location>
        <position position="8"/>
    </location>
    <ligand>
        <name>Zn(2+)</name>
        <dbReference type="ChEBI" id="CHEBI:29105"/>
    </ligand>
</feature>
<dbReference type="EMBL" id="CAJOBZ010000019">
    <property type="protein sequence ID" value="CAF4858439.1"/>
    <property type="molecule type" value="Genomic_DNA"/>
</dbReference>
<evidence type="ECO:0000313" key="3">
    <source>
        <dbReference type="EMBL" id="CAF4858439.1"/>
    </source>
</evidence>
<reference evidence="3" key="1">
    <citation type="submission" date="2021-02" db="EMBL/GenBank/DDBJ databases">
        <authorList>
            <person name="Steward A R."/>
        </authorList>
    </citation>
    <scope>NUCLEOTIDE SEQUENCE</scope>
</reference>
<dbReference type="GO" id="GO:0008270">
    <property type="term" value="F:zinc ion binding"/>
    <property type="evidence" value="ECO:0007669"/>
    <property type="project" value="UniProtKB-UniRule"/>
</dbReference>
<accession>A0A821SLK9</accession>
<dbReference type="SUPFAM" id="SSF57716">
    <property type="entry name" value="Glucocorticoid receptor-like (DNA-binding domain)"/>
    <property type="match status" value="1"/>
</dbReference>